<protein>
    <recommendedName>
        <fullName evidence="7">GtrA/DPMS transmembrane domain-containing protein</fullName>
    </recommendedName>
</protein>
<evidence type="ECO:0000313" key="8">
    <source>
        <dbReference type="EMBL" id="OGZ64601.1"/>
    </source>
</evidence>
<evidence type="ECO:0000256" key="1">
    <source>
        <dbReference type="ARBA" id="ARBA00004141"/>
    </source>
</evidence>
<dbReference type="Pfam" id="PF04138">
    <property type="entry name" value="GtrA_DPMS_TM"/>
    <property type="match status" value="1"/>
</dbReference>
<evidence type="ECO:0000256" key="5">
    <source>
        <dbReference type="ARBA" id="ARBA00023136"/>
    </source>
</evidence>
<feature type="transmembrane region" description="Helical" evidence="6">
    <location>
        <begin position="31"/>
        <end position="53"/>
    </location>
</feature>
<dbReference type="EMBL" id="MHOO01000004">
    <property type="protein sequence ID" value="OGZ64601.1"/>
    <property type="molecule type" value="Genomic_DNA"/>
</dbReference>
<comment type="subcellular location">
    <subcellularLocation>
        <location evidence="1">Membrane</location>
        <topology evidence="1">Multi-pass membrane protein</topology>
    </subcellularLocation>
</comment>
<feature type="transmembrane region" description="Helical" evidence="6">
    <location>
        <begin position="60"/>
        <end position="81"/>
    </location>
</feature>
<dbReference type="PANTHER" id="PTHR38459:SF1">
    <property type="entry name" value="PROPHAGE BACTOPRENOL-LINKED GLUCOSE TRANSLOCASE HOMOLOG"/>
    <property type="match status" value="1"/>
</dbReference>
<name>A0A1G2HQT9_9BACT</name>
<gene>
    <name evidence="8" type="ORF">A2730_02815</name>
</gene>
<dbReference type="InterPro" id="IPR051401">
    <property type="entry name" value="GtrA_CellWall_Glycosyl"/>
</dbReference>
<dbReference type="GO" id="GO:0005886">
    <property type="term" value="C:plasma membrane"/>
    <property type="evidence" value="ECO:0007669"/>
    <property type="project" value="TreeGrafter"/>
</dbReference>
<organism evidence="8 9">
    <name type="scientific">Candidatus Staskawiczbacteria bacterium RIFCSPHIGHO2_01_FULL_39_25</name>
    <dbReference type="NCBI Taxonomy" id="1802202"/>
    <lineage>
        <taxon>Bacteria</taxon>
        <taxon>Candidatus Staskawicziibacteriota</taxon>
    </lineage>
</organism>
<feature type="domain" description="GtrA/DPMS transmembrane" evidence="7">
    <location>
        <begin position="68"/>
        <end position="195"/>
    </location>
</feature>
<keyword evidence="4 6" id="KW-1133">Transmembrane helix</keyword>
<dbReference type="PANTHER" id="PTHR38459">
    <property type="entry name" value="PROPHAGE BACTOPRENOL-LINKED GLUCOSE TRANSLOCASE HOMOLOG"/>
    <property type="match status" value="1"/>
</dbReference>
<evidence type="ECO:0000256" key="6">
    <source>
        <dbReference type="SAM" id="Phobius"/>
    </source>
</evidence>
<sequence length="197" mass="22489">MKLIDVISSIICGAVIGILLTDFMQEWGIAIGFYSVFLWMAAALVSLICLYIAYLISKKIFFVFQVAKFLLVGAFATVIDLKFFEFLIWLFALFISLNYTVAKSISFLFATSIKYWGNKYWAFGKHEKEGSKEIIQFFMVTLVGLVIDVGFFYYFTKITGPQFGASNALWIKISVIFAAIMAAIWNFLGYKFLVFKK</sequence>
<dbReference type="STRING" id="1802202.A2730_02815"/>
<feature type="transmembrane region" description="Helical" evidence="6">
    <location>
        <begin position="87"/>
        <end position="113"/>
    </location>
</feature>
<evidence type="ECO:0000259" key="7">
    <source>
        <dbReference type="Pfam" id="PF04138"/>
    </source>
</evidence>
<evidence type="ECO:0000256" key="3">
    <source>
        <dbReference type="ARBA" id="ARBA00022692"/>
    </source>
</evidence>
<dbReference type="Proteomes" id="UP000176855">
    <property type="component" value="Unassembled WGS sequence"/>
</dbReference>
<evidence type="ECO:0000256" key="4">
    <source>
        <dbReference type="ARBA" id="ARBA00022989"/>
    </source>
</evidence>
<feature type="transmembrane region" description="Helical" evidence="6">
    <location>
        <begin position="134"/>
        <end position="156"/>
    </location>
</feature>
<comment type="caution">
    <text evidence="8">The sequence shown here is derived from an EMBL/GenBank/DDBJ whole genome shotgun (WGS) entry which is preliminary data.</text>
</comment>
<dbReference type="GO" id="GO:0000271">
    <property type="term" value="P:polysaccharide biosynthetic process"/>
    <property type="evidence" value="ECO:0007669"/>
    <property type="project" value="InterPro"/>
</dbReference>
<evidence type="ECO:0000313" key="9">
    <source>
        <dbReference type="Proteomes" id="UP000176855"/>
    </source>
</evidence>
<reference evidence="8 9" key="1">
    <citation type="journal article" date="2016" name="Nat. Commun.">
        <title>Thousands of microbial genomes shed light on interconnected biogeochemical processes in an aquifer system.</title>
        <authorList>
            <person name="Anantharaman K."/>
            <person name="Brown C.T."/>
            <person name="Hug L.A."/>
            <person name="Sharon I."/>
            <person name="Castelle C.J."/>
            <person name="Probst A.J."/>
            <person name="Thomas B.C."/>
            <person name="Singh A."/>
            <person name="Wilkins M.J."/>
            <person name="Karaoz U."/>
            <person name="Brodie E.L."/>
            <person name="Williams K.H."/>
            <person name="Hubbard S.S."/>
            <person name="Banfield J.F."/>
        </authorList>
    </citation>
    <scope>NUCLEOTIDE SEQUENCE [LARGE SCALE GENOMIC DNA]</scope>
</reference>
<evidence type="ECO:0000256" key="2">
    <source>
        <dbReference type="ARBA" id="ARBA00009399"/>
    </source>
</evidence>
<feature type="transmembrane region" description="Helical" evidence="6">
    <location>
        <begin position="168"/>
        <end position="188"/>
    </location>
</feature>
<proteinExistence type="inferred from homology"/>
<feature type="transmembrane region" description="Helical" evidence="6">
    <location>
        <begin position="7"/>
        <end position="25"/>
    </location>
</feature>
<keyword evidence="5 6" id="KW-0472">Membrane</keyword>
<accession>A0A1G2HQT9</accession>
<keyword evidence="3 6" id="KW-0812">Transmembrane</keyword>
<dbReference type="AlphaFoldDB" id="A0A1G2HQT9"/>
<comment type="similarity">
    <text evidence="2">Belongs to the GtrA family.</text>
</comment>
<dbReference type="InterPro" id="IPR007267">
    <property type="entry name" value="GtrA_DPMS_TM"/>
</dbReference>